<accession>A0AA88W3T1</accession>
<proteinExistence type="predicted"/>
<evidence type="ECO:0000256" key="1">
    <source>
        <dbReference type="SAM" id="MobiDB-lite"/>
    </source>
</evidence>
<reference evidence="2" key="1">
    <citation type="submission" date="2022-12" db="EMBL/GenBank/DDBJ databases">
        <title>Draft genome assemblies for two species of Escallonia (Escalloniales).</title>
        <authorList>
            <person name="Chanderbali A."/>
            <person name="Dervinis C."/>
            <person name="Anghel I."/>
            <person name="Soltis D."/>
            <person name="Soltis P."/>
            <person name="Zapata F."/>
        </authorList>
    </citation>
    <scope>NUCLEOTIDE SEQUENCE</scope>
    <source>
        <strain evidence="2">UCBG64.0493</strain>
        <tissue evidence="2">Leaf</tissue>
    </source>
</reference>
<feature type="region of interest" description="Disordered" evidence="1">
    <location>
        <begin position="118"/>
        <end position="142"/>
    </location>
</feature>
<dbReference type="Proteomes" id="UP001188597">
    <property type="component" value="Unassembled WGS sequence"/>
</dbReference>
<feature type="region of interest" description="Disordered" evidence="1">
    <location>
        <begin position="359"/>
        <end position="410"/>
    </location>
</feature>
<dbReference type="InterPro" id="IPR053273">
    <property type="entry name" value="CST_Regulator"/>
</dbReference>
<dbReference type="GO" id="GO:0005776">
    <property type="term" value="C:autophagosome"/>
    <property type="evidence" value="ECO:0007669"/>
    <property type="project" value="TreeGrafter"/>
</dbReference>
<dbReference type="PANTHER" id="PTHR34659:SF1">
    <property type="entry name" value="PROTEIN EGT2"/>
    <property type="match status" value="1"/>
</dbReference>
<gene>
    <name evidence="2" type="ORF">RJ639_004864</name>
</gene>
<dbReference type="AlphaFoldDB" id="A0AA88W3T1"/>
<sequence>MDFSISWGDIRKKIGSLCVEVDEIMRQEPVKYVENQLLTAGANVKQLYSEFVQDVLPPALVDLMAEKAPDLSLEANKDTDLTKKEKLNVGIDGELKKELCNLNSLSLECAEAVDESSISSSSKQNAGTGMNEEANKGVQENPMEKKVSSSEISGVLAPATQDLAVAICCEASQSNNEEGFDGQFNMSIPNLLEYVECNSIVTVGETSNLVGSGADTSNDTLVAKNMECNSTVKVGETSNLVGNGADTSSSVIFAKSSEPKVQDSEAICSALTGTESSAGVIASTIEHSWSGFEPCDENAEPLGFVFLADSGGSGDASGEGKTCILVDDSKSGSISDVSTEFPPDEEHVSETLASEMKFGDEQKCDPQATSSKHQHTELNQPRGQIFMQPLPTGELEPPDQYFSDSDWEMV</sequence>
<dbReference type="EMBL" id="JAVXUP010000892">
    <property type="protein sequence ID" value="KAK3019210.1"/>
    <property type="molecule type" value="Genomic_DNA"/>
</dbReference>
<keyword evidence="3" id="KW-1185">Reference proteome</keyword>
<dbReference type="GO" id="GO:0061908">
    <property type="term" value="C:phagophore"/>
    <property type="evidence" value="ECO:0007669"/>
    <property type="project" value="TreeGrafter"/>
</dbReference>
<dbReference type="GO" id="GO:0006950">
    <property type="term" value="P:response to stress"/>
    <property type="evidence" value="ECO:0007669"/>
    <property type="project" value="TreeGrafter"/>
</dbReference>
<comment type="caution">
    <text evidence="2">The sequence shown here is derived from an EMBL/GenBank/DDBJ whole genome shotgun (WGS) entry which is preliminary data.</text>
</comment>
<organism evidence="2 3">
    <name type="scientific">Escallonia herrerae</name>
    <dbReference type="NCBI Taxonomy" id="1293975"/>
    <lineage>
        <taxon>Eukaryota</taxon>
        <taxon>Viridiplantae</taxon>
        <taxon>Streptophyta</taxon>
        <taxon>Embryophyta</taxon>
        <taxon>Tracheophyta</taxon>
        <taxon>Spermatophyta</taxon>
        <taxon>Magnoliopsida</taxon>
        <taxon>eudicotyledons</taxon>
        <taxon>Gunneridae</taxon>
        <taxon>Pentapetalae</taxon>
        <taxon>asterids</taxon>
        <taxon>campanulids</taxon>
        <taxon>Escalloniales</taxon>
        <taxon>Escalloniaceae</taxon>
        <taxon>Escallonia</taxon>
    </lineage>
</organism>
<evidence type="ECO:0000313" key="3">
    <source>
        <dbReference type="Proteomes" id="UP001188597"/>
    </source>
</evidence>
<name>A0AA88W3T1_9ASTE</name>
<feature type="compositionally biased region" description="Polar residues" evidence="1">
    <location>
        <begin position="367"/>
        <end position="382"/>
    </location>
</feature>
<dbReference type="PANTHER" id="PTHR34659">
    <property type="entry name" value="BNAA05G11610D PROTEIN"/>
    <property type="match status" value="1"/>
</dbReference>
<protein>
    <submittedName>
        <fullName evidence="2">Uncharacterized protein</fullName>
    </submittedName>
</protein>
<evidence type="ECO:0000313" key="2">
    <source>
        <dbReference type="EMBL" id="KAK3019210.1"/>
    </source>
</evidence>